<protein>
    <recommendedName>
        <fullName evidence="4">Exo-alpha-sialidase</fullName>
    </recommendedName>
</protein>
<feature type="chain" id="PRO_5022201296" description="Exo-alpha-sialidase" evidence="1">
    <location>
        <begin position="18"/>
        <end position="301"/>
    </location>
</feature>
<gene>
    <name evidence="2" type="ORF">FOF46_27180</name>
</gene>
<dbReference type="Pfam" id="PF07676">
    <property type="entry name" value="PD40"/>
    <property type="match status" value="2"/>
</dbReference>
<comment type="caution">
    <text evidence="2">The sequence shown here is derived from an EMBL/GenBank/DDBJ whole genome shotgun (WGS) entry which is preliminary data.</text>
</comment>
<name>A0A554VC65_9FLAO</name>
<keyword evidence="3" id="KW-1185">Reference proteome</keyword>
<dbReference type="RefSeq" id="WP_143918675.1">
    <property type="nucleotide sequence ID" value="NZ_CANMIK010000058.1"/>
</dbReference>
<dbReference type="EMBL" id="VLNR01000086">
    <property type="protein sequence ID" value="TSE04206.1"/>
    <property type="molecule type" value="Genomic_DNA"/>
</dbReference>
<dbReference type="AlphaFoldDB" id="A0A554VC65"/>
<organism evidence="2 3">
    <name type="scientific">Aquimarina algiphila</name>
    <dbReference type="NCBI Taxonomy" id="2047982"/>
    <lineage>
        <taxon>Bacteria</taxon>
        <taxon>Pseudomonadati</taxon>
        <taxon>Bacteroidota</taxon>
        <taxon>Flavobacteriia</taxon>
        <taxon>Flavobacteriales</taxon>
        <taxon>Flavobacteriaceae</taxon>
        <taxon>Aquimarina</taxon>
    </lineage>
</organism>
<accession>A0A554VC65</accession>
<evidence type="ECO:0000313" key="2">
    <source>
        <dbReference type="EMBL" id="TSE04206.1"/>
    </source>
</evidence>
<dbReference type="Proteomes" id="UP000318833">
    <property type="component" value="Unassembled WGS sequence"/>
</dbReference>
<reference evidence="2 3" key="1">
    <citation type="submission" date="2019-07" db="EMBL/GenBank/DDBJ databases">
        <title>The draft genome sequence of Aquimarina algiphila M91.</title>
        <authorList>
            <person name="Meng X."/>
        </authorList>
    </citation>
    <scope>NUCLEOTIDE SEQUENCE [LARGE SCALE GENOMIC DNA]</scope>
    <source>
        <strain evidence="2 3">M91</strain>
    </source>
</reference>
<evidence type="ECO:0000313" key="3">
    <source>
        <dbReference type="Proteomes" id="UP000318833"/>
    </source>
</evidence>
<feature type="signal peptide" evidence="1">
    <location>
        <begin position="1"/>
        <end position="17"/>
    </location>
</feature>
<proteinExistence type="predicted"/>
<sequence>MKLLLLILTISLHTAFAQENIENDPSFLLLEGPYFGQKPPGLTPEIFAPGIVSINGRFEGTVSFSSELTEMYFAADNDDDETSIYFSRLEDKNWAPIKRANFTKGKKNEEMHPFVSLDDKRIYFTALDSVFKDEKIWYVNRLGDFWSDAILLDSPINDDLVFFPNQAKNGDLYYFNLSKLKTYYAPNKNGEFPEIHEVALEFGHHAFISPSQDYLIVTAQKDEEGRKDNDMYVYFKKKNGTWTKPINLGNTINTSFNEKGPRITPDGKYLFFGRDERDIEPGLANIYWVSTEVIENLSPKE</sequence>
<dbReference type="InterPro" id="IPR011659">
    <property type="entry name" value="WD40"/>
</dbReference>
<evidence type="ECO:0000256" key="1">
    <source>
        <dbReference type="SAM" id="SignalP"/>
    </source>
</evidence>
<evidence type="ECO:0008006" key="4">
    <source>
        <dbReference type="Google" id="ProtNLM"/>
    </source>
</evidence>
<dbReference type="SUPFAM" id="SSF82171">
    <property type="entry name" value="DPP6 N-terminal domain-like"/>
    <property type="match status" value="1"/>
</dbReference>
<dbReference type="OrthoDB" id="9809364at2"/>
<keyword evidence="1" id="KW-0732">Signal</keyword>